<feature type="region of interest" description="Disordered" evidence="1">
    <location>
        <begin position="1"/>
        <end position="20"/>
    </location>
</feature>
<evidence type="ECO:0000313" key="3">
    <source>
        <dbReference type="Proteomes" id="UP000238823"/>
    </source>
</evidence>
<dbReference type="EMBL" id="PVNL01000059">
    <property type="protein sequence ID" value="PRQ07100.1"/>
    <property type="molecule type" value="Genomic_DNA"/>
</dbReference>
<gene>
    <name evidence="2" type="ORF">ENSA7_32390</name>
</gene>
<accession>A0A2S9YPT9</accession>
<reference evidence="2 3" key="1">
    <citation type="submission" date="2018-03" db="EMBL/GenBank/DDBJ databases">
        <title>Draft Genome Sequences of the Obligatory Marine Myxobacteria Enhygromyxa salina SWB007.</title>
        <authorList>
            <person name="Poehlein A."/>
            <person name="Moghaddam J.A."/>
            <person name="Harms H."/>
            <person name="Alanjari M."/>
            <person name="Koenig G.M."/>
            <person name="Daniel R."/>
            <person name="Schaeberle T.F."/>
        </authorList>
    </citation>
    <scope>NUCLEOTIDE SEQUENCE [LARGE SCALE GENOMIC DNA]</scope>
    <source>
        <strain evidence="2 3">SWB007</strain>
    </source>
</reference>
<name>A0A2S9YPT9_9BACT</name>
<dbReference type="AlphaFoldDB" id="A0A2S9YPT9"/>
<protein>
    <submittedName>
        <fullName evidence="2">Uncharacterized protein</fullName>
    </submittedName>
</protein>
<evidence type="ECO:0000256" key="1">
    <source>
        <dbReference type="SAM" id="MobiDB-lite"/>
    </source>
</evidence>
<proteinExistence type="predicted"/>
<dbReference type="Proteomes" id="UP000238823">
    <property type="component" value="Unassembled WGS sequence"/>
</dbReference>
<sequence>MNHPYALPRPRKRLRGGNPVSQYCSTSPCINATPHASPFNPSVSNQAQATYAAIKKSLLVVVSSSPPTLATSGHSGIPVVGDSIFATSRRSSSWRAS</sequence>
<comment type="caution">
    <text evidence="2">The sequence shown here is derived from an EMBL/GenBank/DDBJ whole genome shotgun (WGS) entry which is preliminary data.</text>
</comment>
<evidence type="ECO:0000313" key="2">
    <source>
        <dbReference type="EMBL" id="PRQ07100.1"/>
    </source>
</evidence>
<organism evidence="2 3">
    <name type="scientific">Enhygromyxa salina</name>
    <dbReference type="NCBI Taxonomy" id="215803"/>
    <lineage>
        <taxon>Bacteria</taxon>
        <taxon>Pseudomonadati</taxon>
        <taxon>Myxococcota</taxon>
        <taxon>Polyangia</taxon>
        <taxon>Nannocystales</taxon>
        <taxon>Nannocystaceae</taxon>
        <taxon>Enhygromyxa</taxon>
    </lineage>
</organism>